<dbReference type="InterPro" id="IPR023210">
    <property type="entry name" value="NADP_OxRdtase_dom"/>
</dbReference>
<dbReference type="InterPro" id="IPR044497">
    <property type="entry name" value="AKR4A/B"/>
</dbReference>
<organism evidence="6 7">
    <name type="scientific">Heracleum sosnowskyi</name>
    <dbReference type="NCBI Taxonomy" id="360622"/>
    <lineage>
        <taxon>Eukaryota</taxon>
        <taxon>Viridiplantae</taxon>
        <taxon>Streptophyta</taxon>
        <taxon>Embryophyta</taxon>
        <taxon>Tracheophyta</taxon>
        <taxon>Spermatophyta</taxon>
        <taxon>Magnoliopsida</taxon>
        <taxon>eudicotyledons</taxon>
        <taxon>Gunneridae</taxon>
        <taxon>Pentapetalae</taxon>
        <taxon>asterids</taxon>
        <taxon>campanulids</taxon>
        <taxon>Apiales</taxon>
        <taxon>Apiaceae</taxon>
        <taxon>Apioideae</taxon>
        <taxon>apioid superclade</taxon>
        <taxon>Tordylieae</taxon>
        <taxon>Tordyliinae</taxon>
        <taxon>Heracleum</taxon>
    </lineage>
</organism>
<feature type="active site" description="Proton donor" evidence="2">
    <location>
        <position position="57"/>
    </location>
</feature>
<proteinExistence type="predicted"/>
<feature type="site" description="Lowers pKa of active site Tyr" evidence="4">
    <location>
        <position position="87"/>
    </location>
</feature>
<dbReference type="PIRSF" id="PIRSF000097">
    <property type="entry name" value="AKR"/>
    <property type="match status" value="1"/>
</dbReference>
<feature type="binding site" evidence="3">
    <location>
        <position position="120"/>
    </location>
    <ligand>
        <name>substrate</name>
    </ligand>
</feature>
<dbReference type="GO" id="GO:0044550">
    <property type="term" value="P:secondary metabolite biosynthetic process"/>
    <property type="evidence" value="ECO:0007669"/>
    <property type="project" value="UniProtKB-ARBA"/>
</dbReference>
<comment type="caution">
    <text evidence="6">The sequence shown here is derived from an EMBL/GenBank/DDBJ whole genome shotgun (WGS) entry which is preliminary data.</text>
</comment>
<dbReference type="Pfam" id="PF00248">
    <property type="entry name" value="Aldo_ket_red"/>
    <property type="match status" value="1"/>
</dbReference>
<name>A0AAD8INH8_9APIA</name>
<dbReference type="PANTHER" id="PTHR11732">
    <property type="entry name" value="ALDO/KETO REDUCTASE"/>
    <property type="match status" value="1"/>
</dbReference>
<dbReference type="GO" id="GO:0016616">
    <property type="term" value="F:oxidoreductase activity, acting on the CH-OH group of donors, NAD or NADP as acceptor"/>
    <property type="evidence" value="ECO:0007669"/>
    <property type="project" value="InterPro"/>
</dbReference>
<dbReference type="SUPFAM" id="SSF51430">
    <property type="entry name" value="NAD(P)-linked oxidoreductase"/>
    <property type="match status" value="1"/>
</dbReference>
<accession>A0AAD8INH8</accession>
<evidence type="ECO:0000256" key="3">
    <source>
        <dbReference type="PIRSR" id="PIRSR000097-2"/>
    </source>
</evidence>
<reference evidence="6" key="1">
    <citation type="submission" date="2023-02" db="EMBL/GenBank/DDBJ databases">
        <title>Genome of toxic invasive species Heracleum sosnowskyi carries increased number of genes despite the absence of recent whole-genome duplications.</title>
        <authorList>
            <person name="Schelkunov M."/>
            <person name="Shtratnikova V."/>
            <person name="Makarenko M."/>
            <person name="Klepikova A."/>
            <person name="Omelchenko D."/>
            <person name="Novikova G."/>
            <person name="Obukhova E."/>
            <person name="Bogdanov V."/>
            <person name="Penin A."/>
            <person name="Logacheva M."/>
        </authorList>
    </citation>
    <scope>NUCLEOTIDE SEQUENCE</scope>
    <source>
        <strain evidence="6">Hsosn_3</strain>
        <tissue evidence="6">Leaf</tissue>
    </source>
</reference>
<dbReference type="FunFam" id="3.20.20.100:FF:000014">
    <property type="entry name" value="NAD(P)-linked oxidoreductase superfamily protein"/>
    <property type="match status" value="1"/>
</dbReference>
<dbReference type="Gene3D" id="3.20.20.100">
    <property type="entry name" value="NADP-dependent oxidoreductase domain"/>
    <property type="match status" value="1"/>
</dbReference>
<dbReference type="Proteomes" id="UP001237642">
    <property type="component" value="Unassembled WGS sequence"/>
</dbReference>
<evidence type="ECO:0000256" key="1">
    <source>
        <dbReference type="ARBA" id="ARBA00023002"/>
    </source>
</evidence>
<protein>
    <submittedName>
        <fullName evidence="6">Non-functional NADPH-dependent codeinone reductase 2-like</fullName>
    </submittedName>
</protein>
<feature type="domain" description="NADP-dependent oxidoreductase" evidence="5">
    <location>
        <begin position="21"/>
        <end position="293"/>
    </location>
</feature>
<reference evidence="6" key="2">
    <citation type="submission" date="2023-05" db="EMBL/GenBank/DDBJ databases">
        <authorList>
            <person name="Schelkunov M.I."/>
        </authorList>
    </citation>
    <scope>NUCLEOTIDE SEQUENCE</scope>
    <source>
        <strain evidence="6">Hsosn_3</strain>
        <tissue evidence="6">Leaf</tissue>
    </source>
</reference>
<dbReference type="PROSITE" id="PS00063">
    <property type="entry name" value="ALDOKETO_REDUCTASE_3"/>
    <property type="match status" value="1"/>
</dbReference>
<keyword evidence="7" id="KW-1185">Reference proteome</keyword>
<dbReference type="AlphaFoldDB" id="A0AAD8INH8"/>
<evidence type="ECO:0000259" key="5">
    <source>
        <dbReference type="Pfam" id="PF00248"/>
    </source>
</evidence>
<dbReference type="EMBL" id="JAUIZM010000004">
    <property type="protein sequence ID" value="KAK1387160.1"/>
    <property type="molecule type" value="Genomic_DNA"/>
</dbReference>
<keyword evidence="1" id="KW-0560">Oxidoreductase</keyword>
<evidence type="ECO:0000256" key="2">
    <source>
        <dbReference type="PIRSR" id="PIRSR000097-1"/>
    </source>
</evidence>
<evidence type="ECO:0000313" key="7">
    <source>
        <dbReference type="Proteomes" id="UP001237642"/>
    </source>
</evidence>
<dbReference type="InterPro" id="IPR036812">
    <property type="entry name" value="NAD(P)_OxRdtase_dom_sf"/>
</dbReference>
<dbReference type="InterPro" id="IPR018170">
    <property type="entry name" value="Aldo/ket_reductase_CS"/>
</dbReference>
<evidence type="ECO:0000256" key="4">
    <source>
        <dbReference type="PIRSR" id="PIRSR000097-3"/>
    </source>
</evidence>
<dbReference type="PROSITE" id="PS00062">
    <property type="entry name" value="ALDOKETO_REDUCTASE_2"/>
    <property type="match status" value="1"/>
</dbReference>
<dbReference type="InterPro" id="IPR020471">
    <property type="entry name" value="AKR"/>
</dbReference>
<sequence length="320" mass="35834">MAKMDIPETRIGSMGSTIPLIGFGTASSVLAPSESLKPSVLNAIRLGYRHFDTAAFYNSEHCLGEAVAEALSLGLIKSRNDLFITSKLWCSDAHSDRVLPALQNTLKNLGTEYVDLYLIHFPVSLKPGSRGITFPAEDVLLMDFKSVWEAMEKCHNLGLSKNIGVSNFSSKKLETILSFAKIPPAVNQVELNPLWQQKKLQEYCKKNNVHLSGFSPLGAPNTWWGNNRVLDSEVLNSIAKAKGKTVAQVCLRWCHQQGASVIVKSFSEERMVENLEIFDWELSAEECRKIEQIPQQKGYTAHHFISPQGPYKSFEQFWDE</sequence>
<evidence type="ECO:0000313" key="6">
    <source>
        <dbReference type="EMBL" id="KAK1387160.1"/>
    </source>
</evidence>
<dbReference type="CDD" id="cd19124">
    <property type="entry name" value="AKR_AKR4A_4B"/>
    <property type="match status" value="1"/>
</dbReference>
<dbReference type="PROSITE" id="PS00798">
    <property type="entry name" value="ALDOKETO_REDUCTASE_1"/>
    <property type="match status" value="1"/>
</dbReference>
<gene>
    <name evidence="6" type="ORF">POM88_015338</name>
</gene>
<dbReference type="PRINTS" id="PR00069">
    <property type="entry name" value="ALDKETRDTASE"/>
</dbReference>